<dbReference type="GO" id="GO:0022904">
    <property type="term" value="P:respiratory electron transport chain"/>
    <property type="evidence" value="ECO:0007669"/>
    <property type="project" value="InterPro"/>
</dbReference>
<dbReference type="EMBL" id="HG515022">
    <property type="protein sequence ID" value="CDH98078.1"/>
    <property type="molecule type" value="Genomic_DNA"/>
</dbReference>
<dbReference type="InterPro" id="IPR016174">
    <property type="entry name" value="Di-haem_cyt_TM"/>
</dbReference>
<geneLocation type="plasmid" evidence="4">
    <name>chloroplast minicircle</name>
</geneLocation>
<feature type="transmembrane region" description="Helical" evidence="2">
    <location>
        <begin position="186"/>
        <end position="207"/>
    </location>
</feature>
<feature type="transmembrane region" description="Helical" evidence="2">
    <location>
        <begin position="61"/>
        <end position="80"/>
    </location>
</feature>
<keyword evidence="1" id="KW-0602">Photosynthesis</keyword>
<keyword evidence="1" id="KW-0793">Thylakoid</keyword>
<dbReference type="PROSITE" id="PS51002">
    <property type="entry name" value="CYTB_NTER"/>
    <property type="match status" value="1"/>
</dbReference>
<evidence type="ECO:0000313" key="4">
    <source>
        <dbReference type="EMBL" id="CDH98078.1"/>
    </source>
</evidence>
<keyword evidence="4" id="KW-0934">Plastid</keyword>
<evidence type="ECO:0000256" key="2">
    <source>
        <dbReference type="SAM" id="Phobius"/>
    </source>
</evidence>
<dbReference type="PANTHER" id="PTHR19271">
    <property type="entry name" value="CYTOCHROME B"/>
    <property type="match status" value="1"/>
</dbReference>
<dbReference type="GO" id="GO:0009055">
    <property type="term" value="F:electron transfer activity"/>
    <property type="evidence" value="ECO:0007669"/>
    <property type="project" value="InterPro"/>
</dbReference>
<feature type="transmembrane region" description="Helical" evidence="2">
    <location>
        <begin position="31"/>
        <end position="55"/>
    </location>
</feature>
<feature type="transmembrane region" description="Helical" evidence="2">
    <location>
        <begin position="160"/>
        <end position="180"/>
    </location>
</feature>
<gene>
    <name evidence="4" type="primary">petB</name>
</gene>
<keyword evidence="1" id="KW-0813">Transport</keyword>
<dbReference type="PIRSF" id="PIRSF000032">
    <property type="entry name" value="Cytochrome_b6"/>
    <property type="match status" value="1"/>
</dbReference>
<comment type="cofactor">
    <cofactor evidence="1">
        <name>heme c</name>
        <dbReference type="ChEBI" id="CHEBI:61717"/>
    </cofactor>
    <text evidence="1">Binds one heme group covalently by a single cysteine link with no axial amino acid ligand.</text>
</comment>
<dbReference type="InterPro" id="IPR027387">
    <property type="entry name" value="Cytb/b6-like_sf"/>
</dbReference>
<comment type="subunit">
    <text evidence="1">The 4 large subunits of the cytochrome b6-f complex are cytochrome b6, subunit IV (17 kDa polypeptide, PetD), cytochrome f and the Rieske protein, while the 4 small subunits are PetG, PetL, PetM and PetN. The complex functions as a dimer.</text>
</comment>
<evidence type="ECO:0000259" key="3">
    <source>
        <dbReference type="PROSITE" id="PS51002"/>
    </source>
</evidence>
<comment type="cofactor">
    <cofactor evidence="1">
        <name>heme b</name>
        <dbReference type="ChEBI" id="CHEBI:60344"/>
    </cofactor>
    <text evidence="1">Binds 2 heme b groups non-covalently with two histidine residues as axial ligands.</text>
</comment>
<dbReference type="CDD" id="cd00284">
    <property type="entry name" value="Cytochrome_b_N"/>
    <property type="match status" value="1"/>
</dbReference>
<keyword evidence="2" id="KW-1133">Transmembrane helix</keyword>
<feature type="domain" description="Cytochrome b/b6 N-terminal region profile" evidence="3">
    <location>
        <begin position="3"/>
        <end position="218"/>
    </location>
</feature>
<comment type="subcellular location">
    <subcellularLocation>
        <location evidence="1">Plastid</location>
        <location evidence="1">Chloroplast thylakoid membrane</location>
        <topology evidence="1">Multi-pass membrane protein</topology>
    </subcellularLocation>
</comment>
<evidence type="ECO:0000256" key="1">
    <source>
        <dbReference type="RuleBase" id="RU003291"/>
    </source>
</evidence>
<dbReference type="GO" id="GO:0015979">
    <property type="term" value="P:photosynthesis"/>
    <property type="evidence" value="ECO:0007669"/>
    <property type="project" value="UniProtKB-KW"/>
</dbReference>
<dbReference type="PANTHER" id="PTHR19271:SF16">
    <property type="entry name" value="CYTOCHROME B"/>
    <property type="match status" value="1"/>
</dbReference>
<proteinExistence type="inferred from homology"/>
<dbReference type="SUPFAM" id="SSF81342">
    <property type="entry name" value="Transmembrane di-heme cytochromes"/>
    <property type="match status" value="1"/>
</dbReference>
<keyword evidence="1" id="KW-0479">Metal-binding</keyword>
<keyword evidence="2" id="KW-0472">Membrane</keyword>
<dbReference type="InterPro" id="IPR048259">
    <property type="entry name" value="Cytochrome_b_N_euk/bac"/>
</dbReference>
<protein>
    <recommendedName>
        <fullName evidence="1">Cytochrome b6</fullName>
    </recommendedName>
</protein>
<dbReference type="Gene3D" id="1.20.810.10">
    <property type="entry name" value="Cytochrome Bc1 Complex, Chain C"/>
    <property type="match status" value="1"/>
</dbReference>
<keyword evidence="1" id="KW-0249">Electron transport</keyword>
<dbReference type="Pfam" id="PF00033">
    <property type="entry name" value="Cytochrome_B"/>
    <property type="match status" value="1"/>
</dbReference>
<keyword evidence="1" id="KW-0349">Heme</keyword>
<name>U6EGF8_9DINO</name>
<keyword evidence="1" id="KW-0408">Iron</keyword>
<feature type="transmembrane region" description="Helical" evidence="2">
    <location>
        <begin position="92"/>
        <end position="109"/>
    </location>
</feature>
<organism evidence="4">
    <name type="scientific">Cladocopium sp. C3</name>
    <dbReference type="NCBI Taxonomy" id="2558455"/>
    <lineage>
        <taxon>Eukaryota</taxon>
        <taxon>Sar</taxon>
        <taxon>Alveolata</taxon>
        <taxon>Dinophyceae</taxon>
        <taxon>Suessiales</taxon>
        <taxon>Symbiodiniaceae</taxon>
        <taxon>Cladocopium</taxon>
        <taxon>Cladocopium sp. clade C</taxon>
    </lineage>
</organism>
<dbReference type="GO" id="GO:0009535">
    <property type="term" value="C:chloroplast thylakoid membrane"/>
    <property type="evidence" value="ECO:0007669"/>
    <property type="project" value="UniProtKB-SubCell"/>
</dbReference>
<dbReference type="InterPro" id="IPR005797">
    <property type="entry name" value="Cyt_b/b6_N"/>
</dbReference>
<comment type="function">
    <text evidence="1">Component of the cytochrome b6-f complex, which mediates electron transfer between photosystem II (PSII) and photosystem I (PSI), cyclic electron flow around PSI, and state transitions.</text>
</comment>
<reference evidence="4" key="2">
    <citation type="journal article" date="2014" name="Protist">
        <title>The Chloroplast Genome of a Symbiodinium sp. Clade C3 Isolate.</title>
        <authorList>
            <person name="Barbrook A.C."/>
            <person name="Voolstra C.R."/>
            <person name="Howe C.J."/>
        </authorList>
    </citation>
    <scope>NUCLEOTIDE SEQUENCE</scope>
    <source>
        <plasmid evidence="4">chloroplast minicircle</plasmid>
    </source>
</reference>
<keyword evidence="1 4" id="KW-0150">Chloroplast</keyword>
<accession>U6EGF8</accession>
<dbReference type="GO" id="GO:0016491">
    <property type="term" value="F:oxidoreductase activity"/>
    <property type="evidence" value="ECO:0007669"/>
    <property type="project" value="InterPro"/>
</dbReference>
<sequence length="218" mass="24101">MWLYDWSEEGLEIQCIGDDILGKLVPPHVNIFYCFGGVVSLLLLFQIISGLGLTMYYSPSVVSAFSSVLNIVGQVHLGWLNRSIHRWSGSSMVSALILHAFRVYLTGGFKKARELIWMTGIILGVCTVLFGVTGYSLAWDQVAYWACKIVTGVPEGLDKLLFGVGFLLVLIIRGGFSVSSGRLTRFYSIHTFLLPIVTLSLVIIHFIQIRKQGISGPL</sequence>
<dbReference type="GO" id="GO:0046872">
    <property type="term" value="F:metal ion binding"/>
    <property type="evidence" value="ECO:0007669"/>
    <property type="project" value="UniProtKB-KW"/>
</dbReference>
<dbReference type="AlphaFoldDB" id="U6EGF8"/>
<comment type="similarity">
    <text evidence="1">Belongs to the cytochrome b family. PetB subfamily.</text>
</comment>
<reference evidence="4" key="1">
    <citation type="submission" date="2013-08" db="EMBL/GenBank/DDBJ databases">
        <authorList>
            <person name="Barbrook A."/>
        </authorList>
    </citation>
    <scope>NUCLEOTIDE SEQUENCE</scope>
    <source>
        <plasmid evidence="4">chloroplast minicircle</plasmid>
    </source>
</reference>
<keyword evidence="4" id="KW-0614">Plasmid</keyword>
<geneLocation type="chloroplast" evidence="4"/>
<feature type="transmembrane region" description="Helical" evidence="2">
    <location>
        <begin position="115"/>
        <end position="139"/>
    </location>
</feature>
<keyword evidence="1 2" id="KW-0812">Transmembrane</keyword>